<proteinExistence type="predicted"/>
<accession>A0ABT6C9B4</accession>
<dbReference type="Proteomes" id="UP001528912">
    <property type="component" value="Unassembled WGS sequence"/>
</dbReference>
<dbReference type="InterPro" id="IPR007816">
    <property type="entry name" value="ResB-like_domain"/>
</dbReference>
<protein>
    <submittedName>
        <fullName evidence="9">Cytochrome c biogenesis protein ResB</fullName>
    </submittedName>
</protein>
<feature type="transmembrane region" description="Helical" evidence="7">
    <location>
        <begin position="473"/>
        <end position="492"/>
    </location>
</feature>
<gene>
    <name evidence="9" type="ORF">P4R38_10325</name>
</gene>
<evidence type="ECO:0000256" key="6">
    <source>
        <dbReference type="SAM" id="MobiDB-lite"/>
    </source>
</evidence>
<feature type="transmembrane region" description="Helical" evidence="7">
    <location>
        <begin position="54"/>
        <end position="71"/>
    </location>
</feature>
<evidence type="ECO:0000313" key="9">
    <source>
        <dbReference type="EMBL" id="MDF8264639.1"/>
    </source>
</evidence>
<feature type="transmembrane region" description="Helical" evidence="7">
    <location>
        <begin position="199"/>
        <end position="220"/>
    </location>
</feature>
<evidence type="ECO:0000259" key="8">
    <source>
        <dbReference type="Pfam" id="PF05140"/>
    </source>
</evidence>
<feature type="region of interest" description="Disordered" evidence="6">
    <location>
        <begin position="274"/>
        <end position="296"/>
    </location>
</feature>
<keyword evidence="3" id="KW-0201">Cytochrome c-type biogenesis</keyword>
<evidence type="ECO:0000313" key="10">
    <source>
        <dbReference type="Proteomes" id="UP001528912"/>
    </source>
</evidence>
<dbReference type="InterPro" id="IPR023494">
    <property type="entry name" value="Cyt_c_bgen_Ccs1/CcsB/ResB"/>
</dbReference>
<feature type="transmembrane region" description="Helical" evidence="7">
    <location>
        <begin position="108"/>
        <end position="126"/>
    </location>
</feature>
<evidence type="ECO:0000256" key="2">
    <source>
        <dbReference type="ARBA" id="ARBA00022692"/>
    </source>
</evidence>
<evidence type="ECO:0000256" key="3">
    <source>
        <dbReference type="ARBA" id="ARBA00022748"/>
    </source>
</evidence>
<organism evidence="9 10">
    <name type="scientific">Luteipulveratus flavus</name>
    <dbReference type="NCBI Taxonomy" id="3031728"/>
    <lineage>
        <taxon>Bacteria</taxon>
        <taxon>Bacillati</taxon>
        <taxon>Actinomycetota</taxon>
        <taxon>Actinomycetes</taxon>
        <taxon>Micrococcales</taxon>
        <taxon>Dermacoccaceae</taxon>
        <taxon>Luteipulveratus</taxon>
    </lineage>
</organism>
<dbReference type="Pfam" id="PF05140">
    <property type="entry name" value="ResB"/>
    <property type="match status" value="1"/>
</dbReference>
<keyword evidence="5 7" id="KW-0472">Membrane</keyword>
<feature type="region of interest" description="Disordered" evidence="6">
    <location>
        <begin position="1"/>
        <end position="28"/>
    </location>
</feature>
<dbReference type="EMBL" id="JAROAV010000028">
    <property type="protein sequence ID" value="MDF8264639.1"/>
    <property type="molecule type" value="Genomic_DNA"/>
</dbReference>
<evidence type="ECO:0000256" key="1">
    <source>
        <dbReference type="ARBA" id="ARBA00004141"/>
    </source>
</evidence>
<dbReference type="PANTHER" id="PTHR31566">
    <property type="entry name" value="CYTOCHROME C BIOGENESIS PROTEIN CCS1, CHLOROPLASTIC"/>
    <property type="match status" value="1"/>
</dbReference>
<dbReference type="PANTHER" id="PTHR31566:SF0">
    <property type="entry name" value="CYTOCHROME C BIOGENESIS PROTEIN CCS1, CHLOROPLASTIC"/>
    <property type="match status" value="1"/>
</dbReference>
<comment type="subcellular location">
    <subcellularLocation>
        <location evidence="1">Membrane</location>
        <topology evidence="1">Multi-pass membrane protein</topology>
    </subcellularLocation>
</comment>
<keyword evidence="4 7" id="KW-1133">Transmembrane helix</keyword>
<keyword evidence="10" id="KW-1185">Reference proteome</keyword>
<feature type="domain" description="ResB-like" evidence="8">
    <location>
        <begin position="51"/>
        <end position="539"/>
    </location>
</feature>
<keyword evidence="2 7" id="KW-0812">Transmembrane</keyword>
<feature type="compositionally biased region" description="Polar residues" evidence="6">
    <location>
        <begin position="274"/>
        <end position="288"/>
    </location>
</feature>
<sequence length="555" mass="59533">MTPPDDLTAAYATTDEDRTSTSSKGSGDGPTLPRLGFLGGLRWFWRQLTSMRTALFLLLLLAIAAVPGSIWPQRGIDAVRVSDYLAQHTTIGPWLDRFGFFDVYSSPWFAAIYLLLVVSLLGCILPRTKQHWQNIRSQPPKAPRRLERLPAHTSATVDASHDDVLAAAREVLRSKRFRLRVQDDAVSGEVGALRETGNLLFHVSLVVVIVAVAAGHVLGWRGDVIVPEGGDFASTVTQYDTIDPGPWVDVAGLTPWSLHLDKLHVSFEDGVPTDSPQYGQPRSFTADVTTGDEDGRTEQRKISVNHPINEGGASVYLLGNGYAPVVTVRDKAGKVLYRKATPFLPQDNTYKSVGAVKVTGATPQQLGFAGFFVPSLDFDDRMGPISTFPGLRKPALVLTAFEGDLFPDGRPQSVYTLNTAKMTQLKGANGQPLRLLVTPGQTVQLPGGQGSVTLEKTIPRWAGLSVRSDPGKIPALVGALAGLAGLVMSLTLRRRRVFVRVAPAPSSDASSAAAEGGERRTLVTVGGLAKGEDPRLGAAVEEILAAISTRTGRPA</sequence>
<evidence type="ECO:0000256" key="7">
    <source>
        <dbReference type="SAM" id="Phobius"/>
    </source>
</evidence>
<evidence type="ECO:0000256" key="5">
    <source>
        <dbReference type="ARBA" id="ARBA00023136"/>
    </source>
</evidence>
<evidence type="ECO:0000256" key="4">
    <source>
        <dbReference type="ARBA" id="ARBA00022989"/>
    </source>
</evidence>
<dbReference type="RefSeq" id="WP_277192066.1">
    <property type="nucleotide sequence ID" value="NZ_JAROAV010000028.1"/>
</dbReference>
<reference evidence="9 10" key="1">
    <citation type="submission" date="2023-03" db="EMBL/GenBank/DDBJ databases">
        <title>YIM 133296 draft genome.</title>
        <authorList>
            <person name="Xiong L."/>
        </authorList>
    </citation>
    <scope>NUCLEOTIDE SEQUENCE [LARGE SCALE GENOMIC DNA]</scope>
    <source>
        <strain evidence="9 10">YIM 133296</strain>
    </source>
</reference>
<name>A0ABT6C9B4_9MICO</name>
<comment type="caution">
    <text evidence="9">The sequence shown here is derived from an EMBL/GenBank/DDBJ whole genome shotgun (WGS) entry which is preliminary data.</text>
</comment>